<dbReference type="RefSeq" id="WP_129734546.1">
    <property type="nucleotide sequence ID" value="NZ_PRLM01000002.1"/>
</dbReference>
<keyword evidence="1" id="KW-1133">Transmembrane helix</keyword>
<dbReference type="EMBL" id="PRLM01000002">
    <property type="protein sequence ID" value="RYC74935.1"/>
    <property type="molecule type" value="Genomic_DNA"/>
</dbReference>
<dbReference type="NCBIfam" id="NF045849">
    <property type="entry name" value="ICE_MMCAP2_0565"/>
    <property type="match status" value="1"/>
</dbReference>
<protein>
    <recommendedName>
        <fullName evidence="4">DUF4190 domain-containing protein</fullName>
    </recommendedName>
</protein>
<keyword evidence="3" id="KW-1185">Reference proteome</keyword>
<dbReference type="InterPro" id="IPR043993">
    <property type="entry name" value="T4SS_pilin"/>
</dbReference>
<evidence type="ECO:0000313" key="3">
    <source>
        <dbReference type="Proteomes" id="UP001191019"/>
    </source>
</evidence>
<evidence type="ECO:0000313" key="2">
    <source>
        <dbReference type="EMBL" id="RYC74935.1"/>
    </source>
</evidence>
<gene>
    <name evidence="2" type="ORF">G3RUM_00211</name>
</gene>
<name>A0ABY0FMD9_9BACT</name>
<keyword evidence="1" id="KW-0812">Transmembrane</keyword>
<reference evidence="2 3" key="1">
    <citation type="journal article" date="2018" name="bioRxiv">
        <title>Evidence of independent acquisition and adaption of ultra-small bacteria to human hosts across the highly diverse yet reduced genomes of the phylum Saccharibacteria.</title>
        <authorList>
            <person name="McLean J.S."/>
            <person name="Bor B."/>
            <person name="To T.T."/>
            <person name="Liu Q."/>
            <person name="Kearns K.A."/>
            <person name="Solden L.M."/>
            <person name="Wrighton K.C."/>
            <person name="He X."/>
            <person name="Shi W."/>
        </authorList>
    </citation>
    <scope>NUCLEOTIDE SEQUENCE [LARGE SCALE GENOMIC DNA]</scope>
    <source>
        <strain evidence="2 3">TM7_G3_2_Rum_HOT_351B</strain>
    </source>
</reference>
<keyword evidence="1" id="KW-0472">Membrane</keyword>
<accession>A0ABY0FMD9</accession>
<organism evidence="2 3">
    <name type="scientific">Candidatus Nanosyncoccus alces</name>
    <dbReference type="NCBI Taxonomy" id="2171997"/>
    <lineage>
        <taxon>Bacteria</taxon>
        <taxon>Candidatus Saccharimonadota</taxon>
        <taxon>Candidatus Nanosyncoccalia</taxon>
        <taxon>Candidatus Nanosyncoccales</taxon>
        <taxon>Candidatus Nanosyncoccaceae</taxon>
        <taxon>Candidatus Nanosyncoccus</taxon>
    </lineage>
</organism>
<feature type="transmembrane region" description="Helical" evidence="1">
    <location>
        <begin position="31"/>
        <end position="50"/>
    </location>
</feature>
<evidence type="ECO:0000256" key="1">
    <source>
        <dbReference type="SAM" id="Phobius"/>
    </source>
</evidence>
<dbReference type="Proteomes" id="UP001191019">
    <property type="component" value="Unassembled WGS sequence"/>
</dbReference>
<proteinExistence type="predicted"/>
<reference evidence="2 3" key="2">
    <citation type="journal article" date="2020" name="Cell Rep.">
        <title>Acquisition and Adaptation of Ultra-small Parasitic Reduced Genome Bacteria to Mammalian Hosts.</title>
        <authorList>
            <person name="McLean J.S."/>
            <person name="Bor B."/>
            <person name="Kerns K.A."/>
            <person name="Liu Q."/>
            <person name="To T.T."/>
            <person name="Solden L."/>
            <person name="Hendrickson E.L."/>
            <person name="Wrighton K."/>
            <person name="Shi W."/>
            <person name="He X."/>
        </authorList>
    </citation>
    <scope>NUCLEOTIDE SEQUENCE [LARGE SCALE GENOMIC DNA]</scope>
    <source>
        <strain evidence="2 3">TM7_G3_2_Rum_HOT_351B</strain>
    </source>
</reference>
<sequence length="98" mass="10492">MKDLITKFAEIGVELKPVTEEDTLKDNVTTILSTIIGVLGFVCVVVMIIGGVNYMTSSGDAGKVKKAKDTILYGLIGLIVCVLAFALVQFVINTILEN</sequence>
<evidence type="ECO:0008006" key="4">
    <source>
        <dbReference type="Google" id="ProtNLM"/>
    </source>
</evidence>
<dbReference type="Pfam" id="PF18895">
    <property type="entry name" value="T4SS_pilin"/>
    <property type="match status" value="1"/>
</dbReference>
<comment type="caution">
    <text evidence="2">The sequence shown here is derived from an EMBL/GenBank/DDBJ whole genome shotgun (WGS) entry which is preliminary data.</text>
</comment>
<feature type="transmembrane region" description="Helical" evidence="1">
    <location>
        <begin position="71"/>
        <end position="92"/>
    </location>
</feature>